<name>A0A2W7RLF0_9BACT</name>
<dbReference type="Proteomes" id="UP000321927">
    <property type="component" value="Unassembled WGS sequence"/>
</dbReference>
<evidence type="ECO:0000313" key="16">
    <source>
        <dbReference type="Proteomes" id="UP000249115"/>
    </source>
</evidence>
<keyword evidence="5" id="KW-0547">Nucleotide-binding</keyword>
<evidence type="ECO:0000256" key="8">
    <source>
        <dbReference type="ARBA" id="ARBA00023012"/>
    </source>
</evidence>
<proteinExistence type="predicted"/>
<keyword evidence="8" id="KW-0902">Two-component regulatory system</keyword>
<dbReference type="GO" id="GO:0004672">
    <property type="term" value="F:protein kinase activity"/>
    <property type="evidence" value="ECO:0007669"/>
    <property type="project" value="UniProtKB-ARBA"/>
</dbReference>
<evidence type="ECO:0000256" key="3">
    <source>
        <dbReference type="ARBA" id="ARBA00022553"/>
    </source>
</evidence>
<dbReference type="Gene3D" id="3.40.50.2300">
    <property type="match status" value="1"/>
</dbReference>
<evidence type="ECO:0000256" key="7">
    <source>
        <dbReference type="ARBA" id="ARBA00022989"/>
    </source>
</evidence>
<keyword evidence="17" id="KW-1185">Reference proteome</keyword>
<keyword evidence="3 11" id="KW-0597">Phosphoprotein</keyword>
<dbReference type="CDD" id="cd17546">
    <property type="entry name" value="REC_hyHK_CKI1_RcsC-like"/>
    <property type="match status" value="1"/>
</dbReference>
<dbReference type="Gene3D" id="1.20.120.160">
    <property type="entry name" value="HPT domain"/>
    <property type="match status" value="1"/>
</dbReference>
<feature type="domain" description="Response regulatory" evidence="12">
    <location>
        <begin position="5"/>
        <end position="119"/>
    </location>
</feature>
<dbReference type="EMBL" id="VORV01000002">
    <property type="protein sequence ID" value="TXD79332.1"/>
    <property type="molecule type" value="Genomic_DNA"/>
</dbReference>
<dbReference type="PROSITE" id="PS50894">
    <property type="entry name" value="HPT"/>
    <property type="match status" value="1"/>
</dbReference>
<evidence type="ECO:0000256" key="10">
    <source>
        <dbReference type="PROSITE-ProRule" id="PRU00110"/>
    </source>
</evidence>
<dbReference type="EMBL" id="QKZU01000001">
    <property type="protein sequence ID" value="PZX61214.1"/>
    <property type="molecule type" value="Genomic_DNA"/>
</dbReference>
<evidence type="ECO:0000256" key="4">
    <source>
        <dbReference type="ARBA" id="ARBA00022692"/>
    </source>
</evidence>
<dbReference type="SMART" id="SM00448">
    <property type="entry name" value="REC"/>
    <property type="match status" value="1"/>
</dbReference>
<feature type="modified residue" description="4-aspartylphosphate" evidence="11">
    <location>
        <position position="53"/>
    </location>
</feature>
<protein>
    <submittedName>
        <fullName evidence="14">Hpt domain-containing protein</fullName>
    </submittedName>
    <submittedName>
        <fullName evidence="15">Response regulator</fullName>
    </submittedName>
</protein>
<dbReference type="RefSeq" id="WP_086497837.1">
    <property type="nucleotide sequence ID" value="NZ_MSSV01000001.1"/>
</dbReference>
<evidence type="ECO:0000256" key="2">
    <source>
        <dbReference type="ARBA" id="ARBA00022475"/>
    </source>
</evidence>
<keyword evidence="6" id="KW-0067">ATP-binding</keyword>
<dbReference type="InterPro" id="IPR008207">
    <property type="entry name" value="Sig_transdc_His_kin_Hpt_dom"/>
</dbReference>
<dbReference type="Proteomes" id="UP000249115">
    <property type="component" value="Unassembled WGS sequence"/>
</dbReference>
<evidence type="ECO:0000313" key="14">
    <source>
        <dbReference type="EMBL" id="PZX61214.1"/>
    </source>
</evidence>
<comment type="caution">
    <text evidence="14">The sequence shown here is derived from an EMBL/GenBank/DDBJ whole genome shotgun (WGS) entry which is preliminary data.</text>
</comment>
<dbReference type="SUPFAM" id="SSF47226">
    <property type="entry name" value="Histidine-containing phosphotransfer domain, HPT domain"/>
    <property type="match status" value="1"/>
</dbReference>
<dbReference type="InterPro" id="IPR011006">
    <property type="entry name" value="CheY-like_superfamily"/>
</dbReference>
<dbReference type="InterPro" id="IPR001789">
    <property type="entry name" value="Sig_transdc_resp-reg_receiver"/>
</dbReference>
<evidence type="ECO:0000256" key="11">
    <source>
        <dbReference type="PROSITE-ProRule" id="PRU00169"/>
    </source>
</evidence>
<dbReference type="PANTHER" id="PTHR45339">
    <property type="entry name" value="HYBRID SIGNAL TRANSDUCTION HISTIDINE KINASE J"/>
    <property type="match status" value="1"/>
</dbReference>
<organism evidence="14 16">
    <name type="scientific">Algoriphagus ratkowskyi</name>
    <dbReference type="NCBI Taxonomy" id="57028"/>
    <lineage>
        <taxon>Bacteria</taxon>
        <taxon>Pseudomonadati</taxon>
        <taxon>Bacteroidota</taxon>
        <taxon>Cytophagia</taxon>
        <taxon>Cytophagales</taxon>
        <taxon>Cyclobacteriaceae</taxon>
        <taxon>Algoriphagus</taxon>
    </lineage>
</organism>
<dbReference type="GO" id="GO:0005886">
    <property type="term" value="C:plasma membrane"/>
    <property type="evidence" value="ECO:0007669"/>
    <property type="project" value="UniProtKB-SubCell"/>
</dbReference>
<sequence length="250" mass="28819">MKSKKVLIVENNDLNRKLFETLIGQIYSTEAVKNGIEAVKKASSEKYDLILMDIQMPEMDGITAMKTIRRQAMHQCPILAITSYSAETSRKLFMEMGFDDMIIKPIRPKEFLTFITSKIDIESEESSTFAAVSEANDVLDRLVFDQLLKYNNLDTIRSIYIDFLDEFDQLIYPIDVAFQEKNLQILLESLHTLKGNSGTLGATAIYILSHEADKNTRSQDWDSLETTLKKLKNERIKFETYLKEETTFKQ</sequence>
<dbReference type="InterPro" id="IPR036641">
    <property type="entry name" value="HPT_dom_sf"/>
</dbReference>
<keyword evidence="2" id="KW-1003">Cell membrane</keyword>
<evidence type="ECO:0000313" key="15">
    <source>
        <dbReference type="EMBL" id="TXD79332.1"/>
    </source>
</evidence>
<comment type="subcellular location">
    <subcellularLocation>
        <location evidence="1">Cell membrane</location>
        <topology evidence="1">Multi-pass membrane protein</topology>
    </subcellularLocation>
</comment>
<dbReference type="AlphaFoldDB" id="A0A2W7RLF0"/>
<evidence type="ECO:0000256" key="5">
    <source>
        <dbReference type="ARBA" id="ARBA00022741"/>
    </source>
</evidence>
<dbReference type="GO" id="GO:0000160">
    <property type="term" value="P:phosphorelay signal transduction system"/>
    <property type="evidence" value="ECO:0007669"/>
    <property type="project" value="UniProtKB-KW"/>
</dbReference>
<keyword evidence="4" id="KW-0812">Transmembrane</keyword>
<evidence type="ECO:0000313" key="17">
    <source>
        <dbReference type="Proteomes" id="UP000321927"/>
    </source>
</evidence>
<reference evidence="14 16" key="1">
    <citation type="submission" date="2018-06" db="EMBL/GenBank/DDBJ databases">
        <title>Genomic Encyclopedia of Archaeal and Bacterial Type Strains, Phase II (KMG-II): from individual species to whole genera.</title>
        <authorList>
            <person name="Goeker M."/>
        </authorList>
    </citation>
    <scope>NUCLEOTIDE SEQUENCE [LARGE SCALE GENOMIC DNA]</scope>
    <source>
        <strain evidence="14 16">DSM 22686</strain>
    </source>
</reference>
<dbReference type="Pfam" id="PF00072">
    <property type="entry name" value="Response_reg"/>
    <property type="match status" value="1"/>
</dbReference>
<dbReference type="PROSITE" id="PS50110">
    <property type="entry name" value="RESPONSE_REGULATORY"/>
    <property type="match status" value="1"/>
</dbReference>
<feature type="modified residue" description="Phosphohistidine" evidence="10">
    <location>
        <position position="191"/>
    </location>
</feature>
<accession>A0A2W7RLF0</accession>
<dbReference type="SUPFAM" id="SSF52172">
    <property type="entry name" value="CheY-like"/>
    <property type="match status" value="1"/>
</dbReference>
<gene>
    <name evidence="15" type="ORF">ESW18_03630</name>
    <name evidence="14" type="ORF">LV84_00202</name>
</gene>
<keyword evidence="7" id="KW-1133">Transmembrane helix</keyword>
<evidence type="ECO:0000256" key="6">
    <source>
        <dbReference type="ARBA" id="ARBA00022840"/>
    </source>
</evidence>
<dbReference type="Pfam" id="PF01627">
    <property type="entry name" value="Hpt"/>
    <property type="match status" value="1"/>
</dbReference>
<dbReference type="OrthoDB" id="9796457at2"/>
<reference evidence="15 17" key="2">
    <citation type="submission" date="2019-08" db="EMBL/GenBank/DDBJ databases">
        <title>Genome of Algoriphagus ratkowskyi IC026.</title>
        <authorList>
            <person name="Bowman J.P."/>
        </authorList>
    </citation>
    <scope>NUCLEOTIDE SEQUENCE [LARGE SCALE GENOMIC DNA]</scope>
    <source>
        <strain evidence="15 17">IC026</strain>
    </source>
</reference>
<dbReference type="PANTHER" id="PTHR45339:SF1">
    <property type="entry name" value="HYBRID SIGNAL TRANSDUCTION HISTIDINE KINASE J"/>
    <property type="match status" value="1"/>
</dbReference>
<evidence type="ECO:0000256" key="1">
    <source>
        <dbReference type="ARBA" id="ARBA00004651"/>
    </source>
</evidence>
<evidence type="ECO:0000259" key="13">
    <source>
        <dbReference type="PROSITE" id="PS50894"/>
    </source>
</evidence>
<dbReference type="GO" id="GO:0005524">
    <property type="term" value="F:ATP binding"/>
    <property type="evidence" value="ECO:0007669"/>
    <property type="project" value="UniProtKB-KW"/>
</dbReference>
<evidence type="ECO:0000256" key="9">
    <source>
        <dbReference type="ARBA" id="ARBA00023136"/>
    </source>
</evidence>
<keyword evidence="9" id="KW-0472">Membrane</keyword>
<feature type="domain" description="HPt" evidence="13">
    <location>
        <begin position="152"/>
        <end position="245"/>
    </location>
</feature>
<evidence type="ECO:0000259" key="12">
    <source>
        <dbReference type="PROSITE" id="PS50110"/>
    </source>
</evidence>